<dbReference type="InterPro" id="IPR017927">
    <property type="entry name" value="FAD-bd_FR_type"/>
</dbReference>
<keyword evidence="2" id="KW-0408">Iron</keyword>
<dbReference type="PROSITE" id="PS51384">
    <property type="entry name" value="FAD_FR"/>
    <property type="match status" value="1"/>
</dbReference>
<keyword evidence="2" id="KW-0479">Metal-binding</keyword>
<evidence type="ECO:0000313" key="7">
    <source>
        <dbReference type="Proteomes" id="UP000318103"/>
    </source>
</evidence>
<dbReference type="STRING" id="164348.BFF78_38395"/>
<keyword evidence="2" id="KW-0001">2Fe-2S</keyword>
<proteinExistence type="predicted"/>
<dbReference type="InterPro" id="IPR039261">
    <property type="entry name" value="FNR_nucleotide-bd"/>
</dbReference>
<feature type="domain" description="FAD-binding FR-type" evidence="5">
    <location>
        <begin position="69"/>
        <end position="171"/>
    </location>
</feature>
<evidence type="ECO:0000259" key="5">
    <source>
        <dbReference type="PROSITE" id="PS51384"/>
    </source>
</evidence>
<dbReference type="OrthoDB" id="5179582at2"/>
<dbReference type="InterPro" id="IPR017938">
    <property type="entry name" value="Riboflavin_synthase-like_b-brl"/>
</dbReference>
<dbReference type="Proteomes" id="UP000318103">
    <property type="component" value="Unassembled WGS sequence"/>
</dbReference>
<evidence type="ECO:0000256" key="3">
    <source>
        <dbReference type="ARBA" id="ARBA00023014"/>
    </source>
</evidence>
<name>A0A542SYA4_9ACTN</name>
<feature type="compositionally biased region" description="Low complexity" evidence="4">
    <location>
        <begin position="39"/>
        <end position="50"/>
    </location>
</feature>
<evidence type="ECO:0000256" key="4">
    <source>
        <dbReference type="SAM" id="MobiDB-lite"/>
    </source>
</evidence>
<dbReference type="Gene3D" id="3.40.50.80">
    <property type="entry name" value="Nucleotide-binding domain of ferredoxin-NADP reductase (FNR) module"/>
    <property type="match status" value="1"/>
</dbReference>
<comment type="cofactor">
    <cofactor evidence="1">
        <name>FAD</name>
        <dbReference type="ChEBI" id="CHEBI:57692"/>
    </cofactor>
</comment>
<dbReference type="SUPFAM" id="SSF52343">
    <property type="entry name" value="Ferredoxin reductase-like, C-terminal NADP-linked domain"/>
    <property type="match status" value="1"/>
</dbReference>
<dbReference type="GO" id="GO:0016491">
    <property type="term" value="F:oxidoreductase activity"/>
    <property type="evidence" value="ECO:0007669"/>
    <property type="project" value="InterPro"/>
</dbReference>
<feature type="region of interest" description="Disordered" evidence="4">
    <location>
        <begin position="1"/>
        <end position="50"/>
    </location>
</feature>
<evidence type="ECO:0000313" key="6">
    <source>
        <dbReference type="EMBL" id="TQK79590.1"/>
    </source>
</evidence>
<comment type="caution">
    <text evidence="6">The sequence shown here is derived from an EMBL/GenBank/DDBJ whole genome shotgun (WGS) entry which is preliminary data.</text>
</comment>
<dbReference type="PANTHER" id="PTHR47354:SF5">
    <property type="entry name" value="PROTEIN RFBI"/>
    <property type="match status" value="1"/>
</dbReference>
<dbReference type="PANTHER" id="PTHR47354">
    <property type="entry name" value="NADH OXIDOREDUCTASE HCR"/>
    <property type="match status" value="1"/>
</dbReference>
<dbReference type="EMBL" id="VFNX01000005">
    <property type="protein sequence ID" value="TQK79590.1"/>
    <property type="molecule type" value="Genomic_DNA"/>
</dbReference>
<dbReference type="GO" id="GO:0051537">
    <property type="term" value="F:2 iron, 2 sulfur cluster binding"/>
    <property type="evidence" value="ECO:0007669"/>
    <property type="project" value="UniProtKB-KW"/>
</dbReference>
<feature type="compositionally biased region" description="Low complexity" evidence="4">
    <location>
        <begin position="16"/>
        <end position="25"/>
    </location>
</feature>
<dbReference type="CDD" id="cd06217">
    <property type="entry name" value="FNR_iron_sulfur_binding_3"/>
    <property type="match status" value="1"/>
</dbReference>
<dbReference type="Pfam" id="PF00970">
    <property type="entry name" value="FAD_binding_6"/>
    <property type="match status" value="1"/>
</dbReference>
<dbReference type="PRINTS" id="PR00409">
    <property type="entry name" value="PHDIOXRDTASE"/>
</dbReference>
<dbReference type="InterPro" id="IPR050415">
    <property type="entry name" value="MRET"/>
</dbReference>
<organism evidence="6 7">
    <name type="scientific">Streptomyces puniciscabiei</name>
    <dbReference type="NCBI Taxonomy" id="164348"/>
    <lineage>
        <taxon>Bacteria</taxon>
        <taxon>Bacillati</taxon>
        <taxon>Actinomycetota</taxon>
        <taxon>Actinomycetes</taxon>
        <taxon>Kitasatosporales</taxon>
        <taxon>Streptomycetaceae</taxon>
        <taxon>Streptomyces</taxon>
    </lineage>
</organism>
<accession>A0A542SYA4</accession>
<reference evidence="6 7" key="1">
    <citation type="submission" date="2019-06" db="EMBL/GenBank/DDBJ databases">
        <title>Sequencing the genomes of 1000 actinobacteria strains.</title>
        <authorList>
            <person name="Klenk H.-P."/>
        </authorList>
    </citation>
    <scope>NUCLEOTIDE SEQUENCE [LARGE SCALE GENOMIC DNA]</scope>
    <source>
        <strain evidence="6 7">DSM 41929</strain>
    </source>
</reference>
<dbReference type="AlphaFoldDB" id="A0A542SYA4"/>
<sequence length="295" mass="31015">MTKNPGTHAVHPEPEAPSAPQAPAARTPDAGTPRTALTPDAPAPASGPAVPATRFAVPGRIAVSEQVAAVWQSATVVGIRRETARAASFRLAVPGWAGHLPGQHLMVRLTAQDGYVAQRHYSIASAPDDSGHIELTLDQVPDGEVSGWFHTVARPGDTVEVRGPLSGFFAWPGDRPALLIGAGSGIVPLMSMVRHHRRRSLTVPLRMLVSARSPEELIYAAELGAETTPVFTRSAPQGVPVGRMSAAHVAPLLAEQPPGGWEAYVCGSNGFAEHASRLLVAAGQPADRIRIERFG</sequence>
<evidence type="ECO:0000256" key="1">
    <source>
        <dbReference type="ARBA" id="ARBA00001974"/>
    </source>
</evidence>
<dbReference type="Gene3D" id="2.40.30.10">
    <property type="entry name" value="Translation factors"/>
    <property type="match status" value="1"/>
</dbReference>
<gene>
    <name evidence="6" type="ORF">FB563_7929</name>
</gene>
<keyword evidence="3" id="KW-0411">Iron-sulfur</keyword>
<keyword evidence="7" id="KW-1185">Reference proteome</keyword>
<protein>
    <submittedName>
        <fullName evidence="6">Ferredoxin-NADP reductase</fullName>
    </submittedName>
</protein>
<dbReference type="InterPro" id="IPR008333">
    <property type="entry name" value="Cbr1-like_FAD-bd_dom"/>
</dbReference>
<dbReference type="SUPFAM" id="SSF63380">
    <property type="entry name" value="Riboflavin synthase domain-like"/>
    <property type="match status" value="1"/>
</dbReference>
<evidence type="ECO:0000256" key="2">
    <source>
        <dbReference type="ARBA" id="ARBA00022714"/>
    </source>
</evidence>